<protein>
    <recommendedName>
        <fullName evidence="4">Secreted protein</fullName>
    </recommendedName>
</protein>
<comment type="caution">
    <text evidence="2">The sequence shown here is derived from an EMBL/GenBank/DDBJ whole genome shotgun (WGS) entry which is preliminary data.</text>
</comment>
<evidence type="ECO:0000256" key="1">
    <source>
        <dbReference type="SAM" id="SignalP"/>
    </source>
</evidence>
<evidence type="ECO:0000313" key="2">
    <source>
        <dbReference type="EMBL" id="KAJ1156886.1"/>
    </source>
</evidence>
<proteinExistence type="predicted"/>
<feature type="chain" id="PRO_5043843538" description="Secreted protein" evidence="1">
    <location>
        <begin position="25"/>
        <end position="75"/>
    </location>
</feature>
<evidence type="ECO:0008006" key="4">
    <source>
        <dbReference type="Google" id="ProtNLM"/>
    </source>
</evidence>
<reference evidence="2" key="1">
    <citation type="journal article" date="2022" name="bioRxiv">
        <title>Sequencing and chromosome-scale assembly of the giantPleurodeles waltlgenome.</title>
        <authorList>
            <person name="Brown T."/>
            <person name="Elewa A."/>
            <person name="Iarovenko S."/>
            <person name="Subramanian E."/>
            <person name="Araus A.J."/>
            <person name="Petzold A."/>
            <person name="Susuki M."/>
            <person name="Suzuki K.-i.T."/>
            <person name="Hayashi T."/>
            <person name="Toyoda A."/>
            <person name="Oliveira C."/>
            <person name="Osipova E."/>
            <person name="Leigh N.D."/>
            <person name="Simon A."/>
            <person name="Yun M.H."/>
        </authorList>
    </citation>
    <scope>NUCLEOTIDE SEQUENCE</scope>
    <source>
        <strain evidence="2">20211129_DDA</strain>
        <tissue evidence="2">Liver</tissue>
    </source>
</reference>
<dbReference type="Proteomes" id="UP001066276">
    <property type="component" value="Chromosome 5"/>
</dbReference>
<name>A0AAV7RWK3_PLEWA</name>
<sequence>MFPLLRWGPAYILLLSAPPGVGDSHQWWNSVRDPVVRHRGGSGTAGGELWVDCGTGDTDGACRDATREWSAPGHC</sequence>
<dbReference type="EMBL" id="JANPWB010000009">
    <property type="protein sequence ID" value="KAJ1156886.1"/>
    <property type="molecule type" value="Genomic_DNA"/>
</dbReference>
<dbReference type="AlphaFoldDB" id="A0AAV7RWK3"/>
<organism evidence="2 3">
    <name type="scientific">Pleurodeles waltl</name>
    <name type="common">Iberian ribbed newt</name>
    <dbReference type="NCBI Taxonomy" id="8319"/>
    <lineage>
        <taxon>Eukaryota</taxon>
        <taxon>Metazoa</taxon>
        <taxon>Chordata</taxon>
        <taxon>Craniata</taxon>
        <taxon>Vertebrata</taxon>
        <taxon>Euteleostomi</taxon>
        <taxon>Amphibia</taxon>
        <taxon>Batrachia</taxon>
        <taxon>Caudata</taxon>
        <taxon>Salamandroidea</taxon>
        <taxon>Salamandridae</taxon>
        <taxon>Pleurodelinae</taxon>
        <taxon>Pleurodeles</taxon>
    </lineage>
</organism>
<feature type="signal peptide" evidence="1">
    <location>
        <begin position="1"/>
        <end position="24"/>
    </location>
</feature>
<evidence type="ECO:0000313" key="3">
    <source>
        <dbReference type="Proteomes" id="UP001066276"/>
    </source>
</evidence>
<keyword evidence="3" id="KW-1185">Reference proteome</keyword>
<accession>A0AAV7RWK3</accession>
<keyword evidence="1" id="KW-0732">Signal</keyword>
<gene>
    <name evidence="2" type="ORF">NDU88_009603</name>
</gene>